<feature type="region of interest" description="Disordered" evidence="2">
    <location>
        <begin position="54"/>
        <end position="76"/>
    </location>
</feature>
<protein>
    <recommendedName>
        <fullName evidence="3">Ribonucleotide reductase large subunit C-terminal domain-containing protein</fullName>
    </recommendedName>
</protein>
<gene>
    <name evidence="4" type="ORF">TL16_g01607</name>
</gene>
<reference evidence="5" key="1">
    <citation type="journal article" date="2023" name="Commun. Biol.">
        <title>Genome analysis of Parmales, the sister group of diatoms, reveals the evolutionary specialization of diatoms from phago-mixotrophs to photoautotrophs.</title>
        <authorList>
            <person name="Ban H."/>
            <person name="Sato S."/>
            <person name="Yoshikawa S."/>
            <person name="Yamada K."/>
            <person name="Nakamura Y."/>
            <person name="Ichinomiya M."/>
            <person name="Sato N."/>
            <person name="Blanc-Mathieu R."/>
            <person name="Endo H."/>
            <person name="Kuwata A."/>
            <person name="Ogata H."/>
        </authorList>
    </citation>
    <scope>NUCLEOTIDE SEQUENCE [LARGE SCALE GENOMIC DNA]</scope>
</reference>
<dbReference type="GO" id="GO:0004748">
    <property type="term" value="F:ribonucleoside-diphosphate reductase activity, thioredoxin disulfide as acceptor"/>
    <property type="evidence" value="ECO:0007669"/>
    <property type="project" value="TreeGrafter"/>
</dbReference>
<dbReference type="EMBL" id="BLQM01000036">
    <property type="protein sequence ID" value="GMH54098.1"/>
    <property type="molecule type" value="Genomic_DNA"/>
</dbReference>
<sequence>MCYKDSANSKSNQQNLGTIKSSNLCTEIIEYTDDDEIAVCNLASVCLSRFVESDRGEYGSPDKPGQATFNFEKVRG</sequence>
<dbReference type="GO" id="GO:0009263">
    <property type="term" value="P:deoxyribonucleotide biosynthetic process"/>
    <property type="evidence" value="ECO:0007669"/>
    <property type="project" value="TreeGrafter"/>
</dbReference>
<proteinExistence type="inferred from homology"/>
<accession>A0A9W6ZN86</accession>
<dbReference type="GO" id="GO:0005971">
    <property type="term" value="C:ribonucleoside-diphosphate reductase complex"/>
    <property type="evidence" value="ECO:0007669"/>
    <property type="project" value="TreeGrafter"/>
</dbReference>
<evidence type="ECO:0000259" key="3">
    <source>
        <dbReference type="Pfam" id="PF02867"/>
    </source>
</evidence>
<dbReference type="PANTHER" id="PTHR11573">
    <property type="entry name" value="RIBONUCLEOSIDE-DIPHOSPHATE REDUCTASE LARGE CHAIN"/>
    <property type="match status" value="1"/>
</dbReference>
<organism evidence="4 5">
    <name type="scientific">Triparma laevis f. inornata</name>
    <dbReference type="NCBI Taxonomy" id="1714386"/>
    <lineage>
        <taxon>Eukaryota</taxon>
        <taxon>Sar</taxon>
        <taxon>Stramenopiles</taxon>
        <taxon>Ochrophyta</taxon>
        <taxon>Bolidophyceae</taxon>
        <taxon>Parmales</taxon>
        <taxon>Triparmaceae</taxon>
        <taxon>Triparma</taxon>
    </lineage>
</organism>
<dbReference type="Proteomes" id="UP001162640">
    <property type="component" value="Unassembled WGS sequence"/>
</dbReference>
<dbReference type="AlphaFoldDB" id="A0A9W6ZN86"/>
<dbReference type="GO" id="GO:0005524">
    <property type="term" value="F:ATP binding"/>
    <property type="evidence" value="ECO:0007669"/>
    <property type="project" value="TreeGrafter"/>
</dbReference>
<dbReference type="PANTHER" id="PTHR11573:SF6">
    <property type="entry name" value="RIBONUCLEOSIDE-DIPHOSPHATE REDUCTASE LARGE SUBUNIT"/>
    <property type="match status" value="1"/>
</dbReference>
<dbReference type="Gene3D" id="3.20.70.20">
    <property type="match status" value="1"/>
</dbReference>
<dbReference type="Pfam" id="PF02867">
    <property type="entry name" value="Ribonuc_red_lgC"/>
    <property type="match status" value="1"/>
</dbReference>
<name>A0A9W6ZN86_9STRA</name>
<dbReference type="InterPro" id="IPR039718">
    <property type="entry name" value="Rrm1"/>
</dbReference>
<dbReference type="SUPFAM" id="SSF51998">
    <property type="entry name" value="PFL-like glycyl radical enzymes"/>
    <property type="match status" value="1"/>
</dbReference>
<evidence type="ECO:0000313" key="4">
    <source>
        <dbReference type="EMBL" id="GMH54098.1"/>
    </source>
</evidence>
<comment type="similarity">
    <text evidence="1">Belongs to the ribonucleoside diphosphate reductase large chain family.</text>
</comment>
<evidence type="ECO:0000313" key="5">
    <source>
        <dbReference type="Proteomes" id="UP001162640"/>
    </source>
</evidence>
<evidence type="ECO:0000256" key="2">
    <source>
        <dbReference type="SAM" id="MobiDB-lite"/>
    </source>
</evidence>
<feature type="domain" description="Ribonucleotide reductase large subunit C-terminal" evidence="3">
    <location>
        <begin position="1"/>
        <end position="73"/>
    </location>
</feature>
<comment type="caution">
    <text evidence="4">The sequence shown here is derived from an EMBL/GenBank/DDBJ whole genome shotgun (WGS) entry which is preliminary data.</text>
</comment>
<dbReference type="InterPro" id="IPR000788">
    <property type="entry name" value="RNR_lg_C"/>
</dbReference>
<evidence type="ECO:0000256" key="1">
    <source>
        <dbReference type="ARBA" id="ARBA00010406"/>
    </source>
</evidence>